<sequence>MQSNPVSTLTYATNHRKLFGQQPWVLEPQMTKNRALRFAQGRTFITSLFSITFFATVLTVSASNVLPCPARPERRRFADPDKNSLIKGGEIVVISRKHRKWIEEKPPGMRTSLRFTTLQIWMSPPDHTFVYSHVDSSFLSSRVLLLRRQEIYKYTKRLTNVQSVRCPTSR</sequence>
<dbReference type="Proteomes" id="UP001150217">
    <property type="component" value="Unassembled WGS sequence"/>
</dbReference>
<evidence type="ECO:0000256" key="1">
    <source>
        <dbReference type="SAM" id="Phobius"/>
    </source>
</evidence>
<keyword evidence="1" id="KW-1133">Transmembrane helix</keyword>
<evidence type="ECO:0000313" key="2">
    <source>
        <dbReference type="EMBL" id="KAJ4473501.1"/>
    </source>
</evidence>
<protein>
    <submittedName>
        <fullName evidence="2">Uncharacterized protein</fullName>
    </submittedName>
</protein>
<keyword evidence="3" id="KW-1185">Reference proteome</keyword>
<accession>A0ABQ8V8E6</accession>
<gene>
    <name evidence="2" type="ORF">C8R41DRAFT_577816</name>
</gene>
<comment type="caution">
    <text evidence="2">The sequence shown here is derived from an EMBL/GenBank/DDBJ whole genome shotgun (WGS) entry which is preliminary data.</text>
</comment>
<evidence type="ECO:0000313" key="3">
    <source>
        <dbReference type="Proteomes" id="UP001150217"/>
    </source>
</evidence>
<feature type="transmembrane region" description="Helical" evidence="1">
    <location>
        <begin position="44"/>
        <end position="66"/>
    </location>
</feature>
<keyword evidence="1" id="KW-0812">Transmembrane</keyword>
<proteinExistence type="predicted"/>
<keyword evidence="1" id="KW-0472">Membrane</keyword>
<organism evidence="2 3">
    <name type="scientific">Lentinula lateritia</name>
    <dbReference type="NCBI Taxonomy" id="40482"/>
    <lineage>
        <taxon>Eukaryota</taxon>
        <taxon>Fungi</taxon>
        <taxon>Dikarya</taxon>
        <taxon>Basidiomycota</taxon>
        <taxon>Agaricomycotina</taxon>
        <taxon>Agaricomycetes</taxon>
        <taxon>Agaricomycetidae</taxon>
        <taxon>Agaricales</taxon>
        <taxon>Marasmiineae</taxon>
        <taxon>Omphalotaceae</taxon>
        <taxon>Lentinula</taxon>
    </lineage>
</organism>
<dbReference type="EMBL" id="JANVFT010000080">
    <property type="protein sequence ID" value="KAJ4473501.1"/>
    <property type="molecule type" value="Genomic_DNA"/>
</dbReference>
<name>A0ABQ8V8E6_9AGAR</name>
<reference evidence="2" key="1">
    <citation type="submission" date="2022-08" db="EMBL/GenBank/DDBJ databases">
        <title>A Global Phylogenomic Analysis of the Shiitake Genus Lentinula.</title>
        <authorList>
            <consortium name="DOE Joint Genome Institute"/>
            <person name="Sierra-Patev S."/>
            <person name="Min B."/>
            <person name="Naranjo-Ortiz M."/>
            <person name="Looney B."/>
            <person name="Konkel Z."/>
            <person name="Slot J.C."/>
            <person name="Sakamoto Y."/>
            <person name="Steenwyk J.L."/>
            <person name="Rokas A."/>
            <person name="Carro J."/>
            <person name="Camarero S."/>
            <person name="Ferreira P."/>
            <person name="Molpeceres G."/>
            <person name="Ruiz-Duenas F.J."/>
            <person name="Serrano A."/>
            <person name="Henrissat B."/>
            <person name="Drula E."/>
            <person name="Hughes K.W."/>
            <person name="Mata J.L."/>
            <person name="Ishikawa N.K."/>
            <person name="Vargas-Isla R."/>
            <person name="Ushijima S."/>
            <person name="Smith C.A."/>
            <person name="Ahrendt S."/>
            <person name="Andreopoulos W."/>
            <person name="He G."/>
            <person name="Labutti K."/>
            <person name="Lipzen A."/>
            <person name="Ng V."/>
            <person name="Riley R."/>
            <person name="Sandor L."/>
            <person name="Barry K."/>
            <person name="Martinez A.T."/>
            <person name="Xiao Y."/>
            <person name="Gibbons J.G."/>
            <person name="Terashima K."/>
            <person name="Grigoriev I.V."/>
            <person name="Hibbett D.S."/>
        </authorList>
    </citation>
    <scope>NUCLEOTIDE SEQUENCE</scope>
    <source>
        <strain evidence="2">RHP3577 ss4</strain>
    </source>
</reference>